<gene>
    <name evidence="1" type="ORF">METZ01_LOCUS420021</name>
</gene>
<protein>
    <recommendedName>
        <fullName evidence="2">Xylose isomerase-like TIM barrel domain-containing protein</fullName>
    </recommendedName>
</protein>
<evidence type="ECO:0008006" key="2">
    <source>
        <dbReference type="Google" id="ProtNLM"/>
    </source>
</evidence>
<sequence>MSIDLKIGIANRGVLHHNNEQPVNLEDWFKEVSQSNVFDYIDKTPPNEDFDEYKRLAEKYKLPILCGGWFYQLGKDDNLILENLKMGADLGSKYHNVQIFLHHTDGHELTDQEIANTYLKVS</sequence>
<reference evidence="1" key="1">
    <citation type="submission" date="2018-05" db="EMBL/GenBank/DDBJ databases">
        <authorList>
            <person name="Lanie J.A."/>
            <person name="Ng W.-L."/>
            <person name="Kazmierczak K.M."/>
            <person name="Andrzejewski T.M."/>
            <person name="Davidsen T.M."/>
            <person name="Wayne K.J."/>
            <person name="Tettelin H."/>
            <person name="Glass J.I."/>
            <person name="Rusch D."/>
            <person name="Podicherti R."/>
            <person name="Tsui H.-C.T."/>
            <person name="Winkler M.E."/>
        </authorList>
    </citation>
    <scope>NUCLEOTIDE SEQUENCE</scope>
</reference>
<accession>A0A382X7K7</accession>
<organism evidence="1">
    <name type="scientific">marine metagenome</name>
    <dbReference type="NCBI Taxonomy" id="408172"/>
    <lineage>
        <taxon>unclassified sequences</taxon>
        <taxon>metagenomes</taxon>
        <taxon>ecological metagenomes</taxon>
    </lineage>
</organism>
<dbReference type="EMBL" id="UINC01165654">
    <property type="protein sequence ID" value="SVD67167.1"/>
    <property type="molecule type" value="Genomic_DNA"/>
</dbReference>
<proteinExistence type="predicted"/>
<dbReference type="SUPFAM" id="SSF51658">
    <property type="entry name" value="Xylose isomerase-like"/>
    <property type="match status" value="1"/>
</dbReference>
<evidence type="ECO:0000313" key="1">
    <source>
        <dbReference type="EMBL" id="SVD67167.1"/>
    </source>
</evidence>
<feature type="non-terminal residue" evidence="1">
    <location>
        <position position="122"/>
    </location>
</feature>
<dbReference type="InterPro" id="IPR036237">
    <property type="entry name" value="Xyl_isomerase-like_sf"/>
</dbReference>
<dbReference type="AlphaFoldDB" id="A0A382X7K7"/>
<name>A0A382X7K7_9ZZZZ</name>